<dbReference type="Gene3D" id="3.40.50.300">
    <property type="entry name" value="P-loop containing nucleotide triphosphate hydrolases"/>
    <property type="match status" value="1"/>
</dbReference>
<dbReference type="InterPro" id="IPR000795">
    <property type="entry name" value="T_Tr_GTP-bd_dom"/>
</dbReference>
<dbReference type="InterPro" id="IPR053905">
    <property type="entry name" value="EF-G-like_DII"/>
</dbReference>
<evidence type="ECO:0000256" key="3">
    <source>
        <dbReference type="ARBA" id="ARBA00022540"/>
    </source>
</evidence>
<organism evidence="11 12">
    <name type="scientific">Armadillidium nasatum</name>
    <dbReference type="NCBI Taxonomy" id="96803"/>
    <lineage>
        <taxon>Eukaryota</taxon>
        <taxon>Metazoa</taxon>
        <taxon>Ecdysozoa</taxon>
        <taxon>Arthropoda</taxon>
        <taxon>Crustacea</taxon>
        <taxon>Multicrustacea</taxon>
        <taxon>Malacostraca</taxon>
        <taxon>Eumalacostraca</taxon>
        <taxon>Peracarida</taxon>
        <taxon>Isopoda</taxon>
        <taxon>Oniscidea</taxon>
        <taxon>Crinocheta</taxon>
        <taxon>Armadillidiidae</taxon>
        <taxon>Armadillidium</taxon>
    </lineage>
</organism>
<dbReference type="PANTHER" id="PTHR43381:SF20">
    <property type="entry name" value="TRANSLATION INITIATION FACTOR IF-2, MITOCHONDRIAL"/>
    <property type="match status" value="1"/>
</dbReference>
<evidence type="ECO:0000256" key="1">
    <source>
        <dbReference type="ARBA" id="ARBA00004173"/>
    </source>
</evidence>
<evidence type="ECO:0000256" key="4">
    <source>
        <dbReference type="ARBA" id="ARBA00022741"/>
    </source>
</evidence>
<dbReference type="GO" id="GO:0005739">
    <property type="term" value="C:mitochondrion"/>
    <property type="evidence" value="ECO:0007669"/>
    <property type="project" value="UniProtKB-SubCell"/>
</dbReference>
<dbReference type="PANTHER" id="PTHR43381">
    <property type="entry name" value="TRANSLATION INITIATION FACTOR IF-2-RELATED"/>
    <property type="match status" value="1"/>
</dbReference>
<name>A0A5N5SVM3_9CRUS</name>
<dbReference type="GO" id="GO:0003924">
    <property type="term" value="F:GTPase activity"/>
    <property type="evidence" value="ECO:0007669"/>
    <property type="project" value="InterPro"/>
</dbReference>
<dbReference type="FunFam" id="2.40.30.10:FF:000008">
    <property type="entry name" value="Translation initiation factor IF-2"/>
    <property type="match status" value="1"/>
</dbReference>
<evidence type="ECO:0000256" key="8">
    <source>
        <dbReference type="ARBA" id="ARBA00023134"/>
    </source>
</evidence>
<keyword evidence="4" id="KW-0547">Nucleotide-binding</keyword>
<dbReference type="SUPFAM" id="SSF52156">
    <property type="entry name" value="Initiation factor IF2/eIF5b, domain 3"/>
    <property type="match status" value="1"/>
</dbReference>
<evidence type="ECO:0000313" key="11">
    <source>
        <dbReference type="EMBL" id="KAB7498072.1"/>
    </source>
</evidence>
<dbReference type="Gene3D" id="2.40.30.10">
    <property type="entry name" value="Translation factors"/>
    <property type="match status" value="2"/>
</dbReference>
<dbReference type="CDD" id="cd03692">
    <property type="entry name" value="mtIF2_IVc"/>
    <property type="match status" value="1"/>
</dbReference>
<evidence type="ECO:0000259" key="10">
    <source>
        <dbReference type="PROSITE" id="PS51722"/>
    </source>
</evidence>
<keyword evidence="5" id="KW-0648">Protein biosynthesis</keyword>
<dbReference type="InterPro" id="IPR015760">
    <property type="entry name" value="TIF_IF2"/>
</dbReference>
<protein>
    <recommendedName>
        <fullName evidence="9">Translation initiation factor IF-2, mitochondrial</fullName>
    </recommendedName>
</protein>
<keyword evidence="3 11" id="KW-0396">Initiation factor</keyword>
<evidence type="ECO:0000256" key="6">
    <source>
        <dbReference type="ARBA" id="ARBA00022946"/>
    </source>
</evidence>
<evidence type="ECO:0000256" key="5">
    <source>
        <dbReference type="ARBA" id="ARBA00022917"/>
    </source>
</evidence>
<dbReference type="SUPFAM" id="SSF52540">
    <property type="entry name" value="P-loop containing nucleoside triphosphate hydrolases"/>
    <property type="match status" value="1"/>
</dbReference>
<gene>
    <name evidence="11" type="primary">MTIF2</name>
    <name evidence="11" type="ORF">Anas_05452</name>
</gene>
<evidence type="ECO:0000256" key="7">
    <source>
        <dbReference type="ARBA" id="ARBA00023128"/>
    </source>
</evidence>
<dbReference type="InterPro" id="IPR023115">
    <property type="entry name" value="TIF_IF2_dom3"/>
</dbReference>
<keyword evidence="6" id="KW-0809">Transit peptide</keyword>
<evidence type="ECO:0000256" key="2">
    <source>
        <dbReference type="ARBA" id="ARBA00007733"/>
    </source>
</evidence>
<dbReference type="GO" id="GO:0003743">
    <property type="term" value="F:translation initiation factor activity"/>
    <property type="evidence" value="ECO:0007669"/>
    <property type="project" value="UniProtKB-KW"/>
</dbReference>
<comment type="subcellular location">
    <subcellularLocation>
        <location evidence="1">Mitochondrion</location>
    </subcellularLocation>
</comment>
<dbReference type="OrthoDB" id="361630at2759"/>
<proteinExistence type="inferred from homology"/>
<dbReference type="FunFam" id="3.40.50.10050:FF:000001">
    <property type="entry name" value="Translation initiation factor IF-2"/>
    <property type="match status" value="1"/>
</dbReference>
<dbReference type="InterPro" id="IPR009000">
    <property type="entry name" value="Transl_B-barrel_sf"/>
</dbReference>
<sequence>MRARGANVTDIIVLVVAAEDGAMQQTKESADLAHESGTPIIVAINKIDKPDADIKKCEESLISIGIQPESMGGDVQVVPISALKGTNISLLVESLVTQAELLELKETVKGKSEGTVIESEVRPEGKVATCIIRRGTLKRGCVIVADTAWGKVRNMFNSQGSPVTKALPGTPVQVTGWRNRIPPAGAEFLEVDSEKRAKEVVSFREDKYQKIKDEKALKEIEQKREEHLQHYQEYREKKLELGFRRKMRRTTPLEKQFKEDTHPRLCIVLKGDVDGSVDAILNILDSYQSEECSLELLNFGVGSITPNDIDLAKSFNGIIYTFNLPNITADVKYLLNENKVPVHQHNIIYRLIEDLQDEISKRLPPLPVEEIIGEAVVNEEFLVSEGKSKVPVAGCRCLSGFLKKSELFRVIRSTDTIFDGELESLKHVKKEVETIKKDVDCGLMLKEKSIRFHPGDKILCYHLKMVNRRTDWNPTGF</sequence>
<dbReference type="InterPro" id="IPR027417">
    <property type="entry name" value="P-loop_NTPase"/>
</dbReference>
<comment type="similarity">
    <text evidence="2">Belongs to the TRAFAC class translation factor GTPase superfamily. Classic translation factor GTPase family. IF-2 subfamily.</text>
</comment>
<accession>A0A5N5SVM3</accession>
<dbReference type="Pfam" id="PF00009">
    <property type="entry name" value="GTP_EFTU"/>
    <property type="match status" value="1"/>
</dbReference>
<dbReference type="PROSITE" id="PS51722">
    <property type="entry name" value="G_TR_2"/>
    <property type="match status" value="1"/>
</dbReference>
<dbReference type="Proteomes" id="UP000326759">
    <property type="component" value="Unassembled WGS sequence"/>
</dbReference>
<dbReference type="InterPro" id="IPR044145">
    <property type="entry name" value="IF2_II"/>
</dbReference>
<keyword evidence="8" id="KW-0342">GTP-binding</keyword>
<dbReference type="InterPro" id="IPR036925">
    <property type="entry name" value="TIF_IF2_dom3_sf"/>
</dbReference>
<dbReference type="Pfam" id="PF22042">
    <property type="entry name" value="EF-G_D2"/>
    <property type="match status" value="1"/>
</dbReference>
<evidence type="ECO:0000313" key="12">
    <source>
        <dbReference type="Proteomes" id="UP000326759"/>
    </source>
</evidence>
<evidence type="ECO:0000256" key="9">
    <source>
        <dbReference type="ARBA" id="ARBA00044200"/>
    </source>
</evidence>
<dbReference type="AlphaFoldDB" id="A0A5N5SVM3"/>
<dbReference type="CDD" id="cd03702">
    <property type="entry name" value="IF2_mtIF2_II"/>
    <property type="match status" value="1"/>
</dbReference>
<keyword evidence="12" id="KW-1185">Reference proteome</keyword>
<dbReference type="EMBL" id="SEYY01019634">
    <property type="protein sequence ID" value="KAB7498072.1"/>
    <property type="molecule type" value="Genomic_DNA"/>
</dbReference>
<keyword evidence="7" id="KW-0496">Mitochondrion</keyword>
<dbReference type="SUPFAM" id="SSF50447">
    <property type="entry name" value="Translation proteins"/>
    <property type="match status" value="2"/>
</dbReference>
<comment type="caution">
    <text evidence="11">The sequence shown here is derived from an EMBL/GenBank/DDBJ whole genome shotgun (WGS) entry which is preliminary data.</text>
</comment>
<dbReference type="PROSITE" id="PS01176">
    <property type="entry name" value="IF2"/>
    <property type="match status" value="1"/>
</dbReference>
<dbReference type="InterPro" id="IPR000178">
    <property type="entry name" value="TF_IF2_bacterial-like"/>
</dbReference>
<reference evidence="11 12" key="1">
    <citation type="journal article" date="2019" name="PLoS Biol.">
        <title>Sex chromosomes control vertical transmission of feminizing Wolbachia symbionts in an isopod.</title>
        <authorList>
            <person name="Becking T."/>
            <person name="Chebbi M.A."/>
            <person name="Giraud I."/>
            <person name="Moumen B."/>
            <person name="Laverre T."/>
            <person name="Caubet Y."/>
            <person name="Peccoud J."/>
            <person name="Gilbert C."/>
            <person name="Cordaux R."/>
        </authorList>
    </citation>
    <scope>NUCLEOTIDE SEQUENCE [LARGE SCALE GENOMIC DNA]</scope>
    <source>
        <strain evidence="11">ANa2</strain>
        <tissue evidence="11">Whole body excluding digestive tract and cuticle</tissue>
    </source>
</reference>
<feature type="domain" description="Tr-type G" evidence="10">
    <location>
        <begin position="1"/>
        <end position="105"/>
    </location>
</feature>
<dbReference type="Pfam" id="PF11987">
    <property type="entry name" value="IF-2"/>
    <property type="match status" value="1"/>
</dbReference>
<dbReference type="GO" id="GO:0005525">
    <property type="term" value="F:GTP binding"/>
    <property type="evidence" value="ECO:0007669"/>
    <property type="project" value="UniProtKB-KW"/>
</dbReference>
<dbReference type="Gene3D" id="3.40.50.10050">
    <property type="entry name" value="Translation initiation factor IF- 2, domain 3"/>
    <property type="match status" value="1"/>
</dbReference>